<organism evidence="1">
    <name type="scientific">mine drainage metagenome</name>
    <dbReference type="NCBI Taxonomy" id="410659"/>
    <lineage>
        <taxon>unclassified sequences</taxon>
        <taxon>metagenomes</taxon>
        <taxon>ecological metagenomes</taxon>
    </lineage>
</organism>
<reference evidence="1" key="2">
    <citation type="journal article" date="2014" name="ISME J.">
        <title>Microbial stratification in low pH oxic and suboxic macroscopic growths along an acid mine drainage.</title>
        <authorList>
            <person name="Mendez-Garcia C."/>
            <person name="Mesa V."/>
            <person name="Sprenger R.R."/>
            <person name="Richter M."/>
            <person name="Diez M.S."/>
            <person name="Solano J."/>
            <person name="Bargiela R."/>
            <person name="Golyshina O.V."/>
            <person name="Manteca A."/>
            <person name="Ramos J.L."/>
            <person name="Gallego J.R."/>
            <person name="Llorente I."/>
            <person name="Martins Dos Santos V.A."/>
            <person name="Jensen O.N."/>
            <person name="Pelaez A.I."/>
            <person name="Sanchez J."/>
            <person name="Ferrer M."/>
        </authorList>
    </citation>
    <scope>NUCLEOTIDE SEQUENCE</scope>
</reference>
<protein>
    <submittedName>
        <fullName evidence="1">TraB pilus assembly</fullName>
    </submittedName>
</protein>
<reference evidence="1" key="1">
    <citation type="submission" date="2013-08" db="EMBL/GenBank/DDBJ databases">
        <authorList>
            <person name="Mendez C."/>
            <person name="Richter M."/>
            <person name="Ferrer M."/>
            <person name="Sanchez J."/>
        </authorList>
    </citation>
    <scope>NUCLEOTIDE SEQUENCE</scope>
</reference>
<dbReference type="EMBL" id="AUZX01001889">
    <property type="protein sequence ID" value="EQD77966.1"/>
    <property type="molecule type" value="Genomic_DNA"/>
</dbReference>
<dbReference type="AlphaFoldDB" id="T1BY31"/>
<evidence type="ECO:0000313" key="1">
    <source>
        <dbReference type="EMBL" id="EQD77966.1"/>
    </source>
</evidence>
<dbReference type="CDD" id="cd16430">
    <property type="entry name" value="TraB"/>
    <property type="match status" value="1"/>
</dbReference>
<comment type="caution">
    <text evidence="1">The sequence shown here is derived from an EMBL/GenBank/DDBJ whole genome shotgun (WGS) entry which is preliminary data.</text>
</comment>
<proteinExistence type="predicted"/>
<dbReference type="InterPro" id="IPR005498">
    <property type="entry name" value="T4SS_VirB10/TraB/TrbI"/>
</dbReference>
<accession>T1BY31</accession>
<name>T1BY31_9ZZZZ</name>
<dbReference type="Pfam" id="PF03743">
    <property type="entry name" value="TrbI"/>
    <property type="match status" value="1"/>
</dbReference>
<sequence>MLGSAYGSLSSERVYIRLAELSCVDRHRKLVLSQPVRGYVVDSDSMLGLRGRVIDRQGAKIGKALLAGFAQGLANAFGGAQGVMTSSAIGTMSTITGSAAVRAAGLSGAATASSQLAQFYLQQAEDIFPVIRVAGGRLATAVFTSNVPLEWGHVQGVTAKTSLSQGT</sequence>
<gene>
    <name evidence="1" type="ORF">B1A_02546</name>
</gene>